<comment type="caution">
    <text evidence="3">The sequence shown here is derived from an EMBL/GenBank/DDBJ whole genome shotgun (WGS) entry which is preliminary data.</text>
</comment>
<dbReference type="AlphaFoldDB" id="A0AAE0W728"/>
<reference evidence="3" key="1">
    <citation type="journal article" date="2021" name="Genome Biol. Evol.">
        <title>A High-Quality Reference Genome for a Parasitic Bivalve with Doubly Uniparental Inheritance (Bivalvia: Unionida).</title>
        <authorList>
            <person name="Smith C.H."/>
        </authorList>
    </citation>
    <scope>NUCLEOTIDE SEQUENCE</scope>
    <source>
        <strain evidence="3">CHS0354</strain>
    </source>
</reference>
<proteinExistence type="predicted"/>
<reference evidence="3" key="3">
    <citation type="submission" date="2023-05" db="EMBL/GenBank/DDBJ databases">
        <authorList>
            <person name="Smith C.H."/>
        </authorList>
    </citation>
    <scope>NUCLEOTIDE SEQUENCE</scope>
    <source>
        <strain evidence="3">CHS0354</strain>
        <tissue evidence="3">Mantle</tissue>
    </source>
</reference>
<evidence type="ECO:0000256" key="2">
    <source>
        <dbReference type="SAM" id="Phobius"/>
    </source>
</evidence>
<evidence type="ECO:0000313" key="3">
    <source>
        <dbReference type="EMBL" id="KAK3602822.1"/>
    </source>
</evidence>
<gene>
    <name evidence="3" type="ORF">CHS0354_026373</name>
</gene>
<keyword evidence="4" id="KW-1185">Reference proteome</keyword>
<feature type="region of interest" description="Disordered" evidence="1">
    <location>
        <begin position="1"/>
        <end position="20"/>
    </location>
</feature>
<reference evidence="3" key="2">
    <citation type="journal article" date="2021" name="Genome Biol. Evol.">
        <title>Developing a high-quality reference genome for a parasitic bivalve with doubly uniparental inheritance (Bivalvia: Unionida).</title>
        <authorList>
            <person name="Smith C.H."/>
        </authorList>
    </citation>
    <scope>NUCLEOTIDE SEQUENCE</scope>
    <source>
        <strain evidence="3">CHS0354</strain>
        <tissue evidence="3">Mantle</tissue>
    </source>
</reference>
<sequence>MPNTATRDSPQEKSECSLCNRSLGDSKGIERKLQGDKAPIDFSTNTLFVVSVILLPNIIYYLDTNTNPTVDKNRVSISLEYINHTERHAIFIKVMDEPNH</sequence>
<dbReference type="Proteomes" id="UP001195483">
    <property type="component" value="Unassembled WGS sequence"/>
</dbReference>
<evidence type="ECO:0000256" key="1">
    <source>
        <dbReference type="SAM" id="MobiDB-lite"/>
    </source>
</evidence>
<keyword evidence="2" id="KW-1133">Transmembrane helix</keyword>
<name>A0AAE0W728_9BIVA</name>
<evidence type="ECO:0000313" key="4">
    <source>
        <dbReference type="Proteomes" id="UP001195483"/>
    </source>
</evidence>
<accession>A0AAE0W728</accession>
<feature type="transmembrane region" description="Helical" evidence="2">
    <location>
        <begin position="42"/>
        <end position="62"/>
    </location>
</feature>
<protein>
    <submittedName>
        <fullName evidence="3">Uncharacterized protein</fullName>
    </submittedName>
</protein>
<dbReference type="EMBL" id="JAEAOA010001575">
    <property type="protein sequence ID" value="KAK3602822.1"/>
    <property type="molecule type" value="Genomic_DNA"/>
</dbReference>
<organism evidence="3 4">
    <name type="scientific">Potamilus streckersoni</name>
    <dbReference type="NCBI Taxonomy" id="2493646"/>
    <lineage>
        <taxon>Eukaryota</taxon>
        <taxon>Metazoa</taxon>
        <taxon>Spiralia</taxon>
        <taxon>Lophotrochozoa</taxon>
        <taxon>Mollusca</taxon>
        <taxon>Bivalvia</taxon>
        <taxon>Autobranchia</taxon>
        <taxon>Heteroconchia</taxon>
        <taxon>Palaeoheterodonta</taxon>
        <taxon>Unionida</taxon>
        <taxon>Unionoidea</taxon>
        <taxon>Unionidae</taxon>
        <taxon>Ambleminae</taxon>
        <taxon>Lampsilini</taxon>
        <taxon>Potamilus</taxon>
    </lineage>
</organism>
<keyword evidence="2" id="KW-0472">Membrane</keyword>
<keyword evidence="2" id="KW-0812">Transmembrane</keyword>